<name>K9P962_CYAGP</name>
<evidence type="ECO:0000313" key="6">
    <source>
        <dbReference type="Proteomes" id="UP000010388"/>
    </source>
</evidence>
<dbReference type="GO" id="GO:0005737">
    <property type="term" value="C:cytoplasm"/>
    <property type="evidence" value="ECO:0007669"/>
    <property type="project" value="TreeGrafter"/>
</dbReference>
<dbReference type="InterPro" id="IPR029787">
    <property type="entry name" value="Nucleotide_cyclase"/>
</dbReference>
<dbReference type="Gene3D" id="3.30.70.1230">
    <property type="entry name" value="Nucleotide cyclase"/>
    <property type="match status" value="1"/>
</dbReference>
<feature type="domain" description="Guanylate cyclase" evidence="4">
    <location>
        <begin position="18"/>
        <end position="148"/>
    </location>
</feature>
<keyword evidence="2" id="KW-0067">ATP-binding</keyword>
<dbReference type="EMBL" id="CP003495">
    <property type="protein sequence ID" value="AFY29917.1"/>
    <property type="molecule type" value="Genomic_DNA"/>
</dbReference>
<accession>K9P962</accession>
<dbReference type="PANTHER" id="PTHR16305:SF28">
    <property type="entry name" value="GUANYLATE CYCLASE DOMAIN-CONTAINING PROTEIN"/>
    <property type="match status" value="1"/>
</dbReference>
<dbReference type="eggNOG" id="COG2114">
    <property type="taxonomic scope" value="Bacteria"/>
</dbReference>
<gene>
    <name evidence="5" type="ordered locus">Cyagr_2825</name>
</gene>
<evidence type="ECO:0000256" key="1">
    <source>
        <dbReference type="ARBA" id="ARBA00022741"/>
    </source>
</evidence>
<dbReference type="GO" id="GO:0035556">
    <property type="term" value="P:intracellular signal transduction"/>
    <property type="evidence" value="ECO:0007669"/>
    <property type="project" value="InterPro"/>
</dbReference>
<dbReference type="InterPro" id="IPR027417">
    <property type="entry name" value="P-loop_NTPase"/>
</dbReference>
<dbReference type="STRING" id="292564.Cyagr_2825"/>
<dbReference type="HOGENOM" id="CLU_004435_3_1_3"/>
<feature type="region of interest" description="Disordered" evidence="3">
    <location>
        <begin position="1015"/>
        <end position="1096"/>
    </location>
</feature>
<dbReference type="InterPro" id="IPR011990">
    <property type="entry name" value="TPR-like_helical_dom_sf"/>
</dbReference>
<evidence type="ECO:0000256" key="3">
    <source>
        <dbReference type="SAM" id="MobiDB-lite"/>
    </source>
</evidence>
<dbReference type="SUPFAM" id="SSF48452">
    <property type="entry name" value="TPR-like"/>
    <property type="match status" value="2"/>
</dbReference>
<dbReference type="GO" id="GO:0009190">
    <property type="term" value="P:cyclic nucleotide biosynthetic process"/>
    <property type="evidence" value="ECO:0007669"/>
    <property type="project" value="InterPro"/>
</dbReference>
<dbReference type="SUPFAM" id="SSF52540">
    <property type="entry name" value="P-loop containing nucleoside triphosphate hydrolases"/>
    <property type="match status" value="1"/>
</dbReference>
<dbReference type="AlphaFoldDB" id="K9P962"/>
<evidence type="ECO:0000256" key="2">
    <source>
        <dbReference type="ARBA" id="ARBA00022840"/>
    </source>
</evidence>
<evidence type="ECO:0000313" key="5">
    <source>
        <dbReference type="EMBL" id="AFY29917.1"/>
    </source>
</evidence>
<sequence>MGPRVKPVKRPPERRQVTVLFCDLVNSTSLAEQLDPEELMETVESYYAVCDDIVSSHSGYMAQYLGDGILAYFGYPDASEEAAPNAVRAGLRLREAIRGLPSPTGEPLRSRIGIATGPVVATSIRNIETPHKAGLMMGQTPNLAARLQSQAAPDQILVSESTHRITRELFHHQSLGSRELKGFPQAVQIYAVVEETDVSCRSQARWRTSDLPLIGRLQEMELLWNAWQAATAGRGQVVLLQGEAGIGKSHLVGELKRSLLDQGHRQMSWYCGPNTRESTLHPIAEQINKAAGFEKGEADGCRLEKLARLMERYGATEASSLEVLADLIGLPGGHRSALDGLTPEKKRQIRLDTLLAMIQAWSQGQPSLIVVEDLHWIDPTTLELLDRLIATADQQPWMVLATARPEFHAPWPPGDNSAHINLRRLDRTASEQICSCLNADEALSPQLTRRIVERCDGIPLFVEETTKFMLEQIRANGSGGGDGADPIPETLQDSLAARLDRLGPARRLASIAAVIGRSFTYDLLEAVSSQPEGLLRQQMDDLLVSGLLQFSDQTAGEAYEFKHALIRDAAYETMLKRERQILHEQIAETLSGQFHELVDAEPQLLAHHFTRAGAFEQAIPHWISAGARSAEMASHEEAVQHFQTALDLLRREACRQETLPASLELTLLLGLAMSLAGSRSYSAPEVGRILEESRRLAERLDDSQSSFAILRGICNFSIVSCDLDHAEHSAGQCLQLWEQGRNPIHGIEAHFSIGYVHYVKGSMTLARQHLRESIDLYHLHEGWDLSFPSTHDPMTGSLTALAMVEQAAGDPDRVAATLEQARRHAARLGRNYETVYTLSHELLILVLQGRYLEAIALSETILKISDTYGYLTWRAIAKVYKGVALAHAGQAEPGGEALAIATEGMREQQRLGVMTLEGFRLAEIATLHSLAGSTSEAFATIQAAEEAVRRSGEAYFQPLVRVRKADVIARARGHDEPSVMETLDQALAIARAQGATSFETMINDKKQLYARERIGGSADRRRNPPHPPLRVSGQALVAPGKRTGRPTGSRHPPGRRSATGRPWGWWRDPGSGGCPSSAHQRSLPPGRRHSPCAGRR</sequence>
<dbReference type="eggNOG" id="COG3899">
    <property type="taxonomic scope" value="Bacteria"/>
</dbReference>
<organism evidence="5 6">
    <name type="scientific">Cyanobium gracile (strain ATCC 27147 / PCC 6307)</name>
    <dbReference type="NCBI Taxonomy" id="292564"/>
    <lineage>
        <taxon>Bacteria</taxon>
        <taxon>Bacillati</taxon>
        <taxon>Cyanobacteriota</taxon>
        <taxon>Cyanophyceae</taxon>
        <taxon>Synechococcales</taxon>
        <taxon>Prochlorococcaceae</taxon>
        <taxon>Cyanobium</taxon>
    </lineage>
</organism>
<dbReference type="Pfam" id="PF13191">
    <property type="entry name" value="AAA_16"/>
    <property type="match status" value="1"/>
</dbReference>
<keyword evidence="1" id="KW-0547">Nucleotide-binding</keyword>
<dbReference type="KEGG" id="cgc:Cyagr_2825"/>
<feature type="compositionally biased region" description="Basic residues" evidence="3">
    <location>
        <begin position="1086"/>
        <end position="1096"/>
    </location>
</feature>
<dbReference type="Gene3D" id="1.25.40.10">
    <property type="entry name" value="Tetratricopeptide repeat domain"/>
    <property type="match status" value="1"/>
</dbReference>
<protein>
    <submittedName>
        <fullName evidence="5">Adenylate/guanylate cyclase family protein</fullName>
    </submittedName>
</protein>
<dbReference type="InterPro" id="IPR001054">
    <property type="entry name" value="A/G_cyclase"/>
</dbReference>
<dbReference type="CDD" id="cd07302">
    <property type="entry name" value="CHD"/>
    <property type="match status" value="1"/>
</dbReference>
<dbReference type="Pfam" id="PF00211">
    <property type="entry name" value="Guanylate_cyc"/>
    <property type="match status" value="1"/>
</dbReference>
<dbReference type="eggNOG" id="COG0457">
    <property type="taxonomic scope" value="Bacteria"/>
</dbReference>
<dbReference type="Proteomes" id="UP000010388">
    <property type="component" value="Chromosome"/>
</dbReference>
<dbReference type="InterPro" id="IPR041664">
    <property type="entry name" value="AAA_16"/>
</dbReference>
<evidence type="ECO:0000259" key="4">
    <source>
        <dbReference type="PROSITE" id="PS50125"/>
    </source>
</evidence>
<dbReference type="PROSITE" id="PS50125">
    <property type="entry name" value="GUANYLATE_CYCLASE_2"/>
    <property type="match status" value="1"/>
</dbReference>
<dbReference type="GO" id="GO:0005524">
    <property type="term" value="F:ATP binding"/>
    <property type="evidence" value="ECO:0007669"/>
    <property type="project" value="UniProtKB-KW"/>
</dbReference>
<dbReference type="SMART" id="SM00044">
    <property type="entry name" value="CYCc"/>
    <property type="match status" value="1"/>
</dbReference>
<reference evidence="6" key="1">
    <citation type="journal article" date="2013" name="Proc. Natl. Acad. Sci. U.S.A.">
        <title>Improving the coverage of the cyanobacterial phylum using diversity-driven genome sequencing.</title>
        <authorList>
            <person name="Shih P.M."/>
            <person name="Wu D."/>
            <person name="Latifi A."/>
            <person name="Axen S.D."/>
            <person name="Fewer D.P."/>
            <person name="Talla E."/>
            <person name="Calteau A."/>
            <person name="Cai F."/>
            <person name="Tandeau de Marsac N."/>
            <person name="Rippka R."/>
            <person name="Herdman M."/>
            <person name="Sivonen K."/>
            <person name="Coursin T."/>
            <person name="Laurent T."/>
            <person name="Goodwin L."/>
            <person name="Nolan M."/>
            <person name="Davenport K.W."/>
            <person name="Han C.S."/>
            <person name="Rubin E.M."/>
            <person name="Eisen J.A."/>
            <person name="Woyke T."/>
            <person name="Gugger M."/>
            <person name="Kerfeld C.A."/>
        </authorList>
    </citation>
    <scope>NUCLEOTIDE SEQUENCE [LARGE SCALE GENOMIC DNA]</scope>
    <source>
        <strain evidence="6">ATCC 27147 / PCC 6307</strain>
    </source>
</reference>
<proteinExistence type="predicted"/>
<dbReference type="GO" id="GO:0004016">
    <property type="term" value="F:adenylate cyclase activity"/>
    <property type="evidence" value="ECO:0007669"/>
    <property type="project" value="TreeGrafter"/>
</dbReference>
<dbReference type="OrthoDB" id="573511at2"/>
<dbReference type="PANTHER" id="PTHR16305">
    <property type="entry name" value="TESTICULAR SOLUBLE ADENYLYL CYCLASE"/>
    <property type="match status" value="1"/>
</dbReference>
<dbReference type="SUPFAM" id="SSF55073">
    <property type="entry name" value="Nucleotide cyclase"/>
    <property type="match status" value="1"/>
</dbReference>